<dbReference type="EMBL" id="GGEC01005008">
    <property type="protein sequence ID" value="MBW85491.1"/>
    <property type="molecule type" value="Transcribed_RNA"/>
</dbReference>
<accession>A0A2P2IW91</accession>
<dbReference type="AlphaFoldDB" id="A0A2P2IW91"/>
<name>A0A2P2IW91_RHIMU</name>
<proteinExistence type="predicted"/>
<reference evidence="1" key="1">
    <citation type="submission" date="2018-02" db="EMBL/GenBank/DDBJ databases">
        <title>Rhizophora mucronata_Transcriptome.</title>
        <authorList>
            <person name="Meera S.P."/>
            <person name="Sreeshan A."/>
            <person name="Augustine A."/>
        </authorList>
    </citation>
    <scope>NUCLEOTIDE SEQUENCE</scope>
    <source>
        <tissue evidence="1">Leaf</tissue>
    </source>
</reference>
<sequence>MYKSTNFYTQAKQSMHTLDSQCTDILYGIKYVGRSELE</sequence>
<protein>
    <submittedName>
        <fullName evidence="1">Uncharacterized protein</fullName>
    </submittedName>
</protein>
<organism evidence="1">
    <name type="scientific">Rhizophora mucronata</name>
    <name type="common">Asiatic mangrove</name>
    <dbReference type="NCBI Taxonomy" id="61149"/>
    <lineage>
        <taxon>Eukaryota</taxon>
        <taxon>Viridiplantae</taxon>
        <taxon>Streptophyta</taxon>
        <taxon>Embryophyta</taxon>
        <taxon>Tracheophyta</taxon>
        <taxon>Spermatophyta</taxon>
        <taxon>Magnoliopsida</taxon>
        <taxon>eudicotyledons</taxon>
        <taxon>Gunneridae</taxon>
        <taxon>Pentapetalae</taxon>
        <taxon>rosids</taxon>
        <taxon>fabids</taxon>
        <taxon>Malpighiales</taxon>
        <taxon>Rhizophoraceae</taxon>
        <taxon>Rhizophora</taxon>
    </lineage>
</organism>
<evidence type="ECO:0000313" key="1">
    <source>
        <dbReference type="EMBL" id="MBW85491.1"/>
    </source>
</evidence>